<feature type="region of interest" description="Disordered" evidence="1">
    <location>
        <begin position="1"/>
        <end position="45"/>
    </location>
</feature>
<proteinExistence type="predicted"/>
<evidence type="ECO:0000256" key="1">
    <source>
        <dbReference type="SAM" id="MobiDB-lite"/>
    </source>
</evidence>
<protein>
    <submittedName>
        <fullName evidence="2">Uncharacterized protein</fullName>
    </submittedName>
</protein>
<accession>A0A8S5R7Y3</accession>
<name>A0A8S5R7Y3_9VIRU</name>
<feature type="compositionally biased region" description="Low complexity" evidence="1">
    <location>
        <begin position="26"/>
        <end position="37"/>
    </location>
</feature>
<sequence>MAKPSWITVVSGSTGSGSGTRSLKASSHTGRSSRSGSIKGVTSGGASDSVVLFQVGAGEFITVDKAYYFVTALGGTVKITGTSNSPSLKLTNLTDSSLLSNFALKVNGTAYSWDGNVSHQISGDPGALASYTFEISFDVAENQTEYSRDITFRLRDSGDPGVSSKIITIRQTEGEKTYGTASVNMRYSNWNIGAEGGVATPSYEFSIPWGWNGKTSGGGTLTQSNSYHSVKYTYYTDPPGSPYNWTLDEHTGEIVMSSLGKNITDSNKAADIKITIIVNGQTLTYTDFVKQGSNKATYTLSSASVSLDDIPASGGSADSPNFISASGKIDYSSGESDTPSITSSDVIITLSKTVNGSNLGSTVKARTKLDTVTATITWNGSQITKNIDVYQQANQVTYSSVSATSSTVIIPKTGGDVDIAAKVSPNQTATYTSGATKTITDFTYEFTSVPSLVTIDELNLKATVGKNITGLTRDDTIEMKITGEGNKSTTASISYHQESLVMPSWNVPTTFRFDSNGQSDLSPSGLDLNISDPDNVGWTIDGPSYVGNSLVSGDPLPISGTGNKSLSLAPDVNTSSERTFDLVLKASTGDVIAICNCTQDASAEQAHTLTITHEVCGKLNDTSGDITLCVSPFGTLDEFNKDHIELGTTDYVNDSDLGLSVVHSVIERLSSKLDEGEWMGYNYLYFWVKNGSTQANAVPVFGSTSKTHFTNTTFVFYEYDLITSNLKNQLLDFAASGNTDSIELSETYGVNMLSTRKMTLTGTFPVAFYSDPTGYDIKAFLRLYYHAGSEICYAPVSPIQLFDDINTSTDSDGNIIKNISFYRVIPLTQSTNYIIFDGWEIFFISNVGVYTTVSEAHDGHIILTAEPITANMSFGFPVGLTPDTDTVVAGDKWLAPFDEDGDQSYAGWDFGSLDNDCTMDVNAATGKSWIALFS</sequence>
<reference evidence="2" key="1">
    <citation type="journal article" date="2021" name="Proc. Natl. Acad. Sci. U.S.A.">
        <title>A Catalog of Tens of Thousands of Viruses from Human Metagenomes Reveals Hidden Associations with Chronic Diseases.</title>
        <authorList>
            <person name="Tisza M.J."/>
            <person name="Buck C.B."/>
        </authorList>
    </citation>
    <scope>NUCLEOTIDE SEQUENCE</scope>
    <source>
        <strain evidence="2">Ctee23</strain>
    </source>
</reference>
<organism evidence="2">
    <name type="scientific">virus sp. ctee23</name>
    <dbReference type="NCBI Taxonomy" id="2826809"/>
    <lineage>
        <taxon>Viruses</taxon>
    </lineage>
</organism>
<evidence type="ECO:0000313" key="2">
    <source>
        <dbReference type="EMBL" id="DAE27267.1"/>
    </source>
</evidence>
<dbReference type="EMBL" id="BK015833">
    <property type="protein sequence ID" value="DAE27267.1"/>
    <property type="molecule type" value="Genomic_DNA"/>
</dbReference>